<protein>
    <submittedName>
        <fullName evidence="1">Uncharacterized protein</fullName>
    </submittedName>
</protein>
<sequence length="103" mass="11488">MFGHAGVPVPSIKVIPNGDLFEQGDFLTAFIEGDQLYLNIPETILDKPMLFVCYYGRRRSHMQVVWSLQNDKILLKPQSIRSTAGIILPVAKGLTLMDNVLAT</sequence>
<organism evidence="1 2">
    <name type="scientific">Flagellimonas pacifica</name>
    <dbReference type="NCBI Taxonomy" id="1247520"/>
    <lineage>
        <taxon>Bacteria</taxon>
        <taxon>Pseudomonadati</taxon>
        <taxon>Bacteroidota</taxon>
        <taxon>Flavobacteriia</taxon>
        <taxon>Flavobacteriales</taxon>
        <taxon>Flavobacteriaceae</taxon>
        <taxon>Flagellimonas</taxon>
    </lineage>
</organism>
<dbReference type="AlphaFoldDB" id="A0A285MZY1"/>
<accession>A0A285MZY1</accession>
<dbReference type="EMBL" id="OBEH01000018">
    <property type="protein sequence ID" value="SNZ02117.1"/>
    <property type="molecule type" value="Genomic_DNA"/>
</dbReference>
<dbReference type="Proteomes" id="UP000219048">
    <property type="component" value="Unassembled WGS sequence"/>
</dbReference>
<proteinExistence type="predicted"/>
<reference evidence="2" key="1">
    <citation type="submission" date="2017-09" db="EMBL/GenBank/DDBJ databases">
        <authorList>
            <person name="Varghese N."/>
            <person name="Submissions S."/>
        </authorList>
    </citation>
    <scope>NUCLEOTIDE SEQUENCE [LARGE SCALE GENOMIC DNA]</scope>
    <source>
        <strain evidence="2">DSM 25885</strain>
    </source>
</reference>
<keyword evidence="2" id="KW-1185">Reference proteome</keyword>
<gene>
    <name evidence="1" type="ORF">SAMN06265377_3981</name>
</gene>
<feature type="non-terminal residue" evidence="1">
    <location>
        <position position="103"/>
    </location>
</feature>
<evidence type="ECO:0000313" key="1">
    <source>
        <dbReference type="EMBL" id="SNZ02117.1"/>
    </source>
</evidence>
<evidence type="ECO:0000313" key="2">
    <source>
        <dbReference type="Proteomes" id="UP000219048"/>
    </source>
</evidence>
<name>A0A285MZY1_9FLAO</name>